<dbReference type="Gene3D" id="2.120.10.30">
    <property type="entry name" value="TolB, C-terminal domain"/>
    <property type="match status" value="1"/>
</dbReference>
<dbReference type="Proteomes" id="UP000243250">
    <property type="component" value="Unassembled WGS sequence"/>
</dbReference>
<dbReference type="Pfam" id="PF07995">
    <property type="entry name" value="GSDH"/>
    <property type="match status" value="1"/>
</dbReference>
<dbReference type="PANTHER" id="PTHR19328:SF75">
    <property type="entry name" value="ALDOSE SUGAR DEHYDROGENASE YLII"/>
    <property type="match status" value="1"/>
</dbReference>
<protein>
    <submittedName>
        <fullName evidence="2">Glucose/arabinose dehydrogenase, beta-propeller fold</fullName>
    </submittedName>
</protein>
<dbReference type="InterPro" id="IPR011042">
    <property type="entry name" value="6-blade_b-propeller_TolB-like"/>
</dbReference>
<dbReference type="RefSeq" id="WP_089877084.1">
    <property type="nucleotide sequence ID" value="NZ_FOYS01000001.1"/>
</dbReference>
<dbReference type="SUPFAM" id="SSF50952">
    <property type="entry name" value="Soluble quinoprotein glucose dehydrogenase"/>
    <property type="match status" value="1"/>
</dbReference>
<dbReference type="InterPro" id="IPR011041">
    <property type="entry name" value="Quinoprot_gluc/sorb_DH_b-prop"/>
</dbReference>
<dbReference type="InterPro" id="IPR012938">
    <property type="entry name" value="Glc/Sorbosone_DH"/>
</dbReference>
<dbReference type="OrthoDB" id="6744at2157"/>
<evidence type="ECO:0000259" key="1">
    <source>
        <dbReference type="Pfam" id="PF07995"/>
    </source>
</evidence>
<gene>
    <name evidence="2" type="ORF">SAMN04488124_0885</name>
</gene>
<proteinExistence type="predicted"/>
<accession>A0A1I6G517</accession>
<reference evidence="3" key="1">
    <citation type="submission" date="2016-10" db="EMBL/GenBank/DDBJ databases">
        <authorList>
            <person name="Varghese N."/>
            <person name="Submissions S."/>
        </authorList>
    </citation>
    <scope>NUCLEOTIDE SEQUENCE [LARGE SCALE GENOMIC DNA]</scope>
    <source>
        <strain evidence="3">CGMCC 1.8711</strain>
    </source>
</reference>
<dbReference type="PANTHER" id="PTHR19328">
    <property type="entry name" value="HEDGEHOG-INTERACTING PROTEIN"/>
    <property type="match status" value="1"/>
</dbReference>
<dbReference type="EMBL" id="FOYS01000001">
    <property type="protein sequence ID" value="SFR37298.1"/>
    <property type="molecule type" value="Genomic_DNA"/>
</dbReference>
<feature type="domain" description="Glucose/Sorbosone dehydrogenase" evidence="1">
    <location>
        <begin position="52"/>
        <end position="314"/>
    </location>
</feature>
<evidence type="ECO:0000313" key="3">
    <source>
        <dbReference type="Proteomes" id="UP000243250"/>
    </source>
</evidence>
<evidence type="ECO:0000313" key="2">
    <source>
        <dbReference type="EMBL" id="SFR37298.1"/>
    </source>
</evidence>
<dbReference type="STRING" id="555875.SAMN04488124_0885"/>
<keyword evidence="3" id="KW-1185">Reference proteome</keyword>
<organism evidence="2 3">
    <name type="scientific">Halogeometricum limi</name>
    <dbReference type="NCBI Taxonomy" id="555875"/>
    <lineage>
        <taxon>Archaea</taxon>
        <taxon>Methanobacteriati</taxon>
        <taxon>Methanobacteriota</taxon>
        <taxon>Stenosarchaea group</taxon>
        <taxon>Halobacteria</taxon>
        <taxon>Halobacteriales</taxon>
        <taxon>Haloferacaceae</taxon>
        <taxon>Halogeometricum</taxon>
    </lineage>
</organism>
<dbReference type="AlphaFoldDB" id="A0A1I6G517"/>
<name>A0A1I6G517_9EURY</name>
<sequence length="453" mass="49848">MKRRTFLAGLSAPVCLAGLLNGRTRWEAHRPETSRIETGPVVATETVAEGFDQPIGFATAPVPSGYYVADKTGRVYLHEAGATREEPFLDVRDRLMESTSWEQGLIGFELHPEFADTRRFYVRYSAPRRPGTPADYDHTFVLSEFTATADYRGTVPDSERTILEIPQPGRNHNAGAIAFGPDGYLYVATGDGKHGNGDQGRGHATDWYALNGGGNGQDVTENLLGSILRIDVDARDDEEPYAIPPDNPLVGRDGLDEQYAWGFRNPYRMSFDGDDLYVGDVGQDQFEEINLVRRGGNYGWNVREGTRCYSNRRSVHALSRLTGGDRSYPYCPRTTADGEPLVDPIVCYPHHRDGRSFGSAVIAGYRYRGDDVPALDGTYVFGDVVGSLFAATPADRDGEMWSMETLRLSSDEGEAFEGALLAFGRDDAGELYALTSQFAPGTGAVHRLRSAER</sequence>